<dbReference type="GO" id="GO:0008410">
    <property type="term" value="F:CoA-transferase activity"/>
    <property type="evidence" value="ECO:0007669"/>
    <property type="project" value="TreeGrafter"/>
</dbReference>
<dbReference type="InterPro" id="IPR044855">
    <property type="entry name" value="CoA-Trfase_III_dom3_sf"/>
</dbReference>
<evidence type="ECO:0000256" key="1">
    <source>
        <dbReference type="ARBA" id="ARBA00022679"/>
    </source>
</evidence>
<accession>A0A3L8R942</accession>
<dbReference type="AlphaFoldDB" id="A0A3L8R942"/>
<comment type="caution">
    <text evidence="3">The sequence shown here is derived from an EMBL/GenBank/DDBJ whole genome shotgun (WGS) entry which is preliminary data.</text>
</comment>
<dbReference type="SUPFAM" id="SSF89796">
    <property type="entry name" value="CoA-transferase family III (CaiB/BaiF)"/>
    <property type="match status" value="1"/>
</dbReference>
<name>A0A3L8R942_STRRN</name>
<evidence type="ECO:0000313" key="4">
    <source>
        <dbReference type="Proteomes" id="UP000281594"/>
    </source>
</evidence>
<proteinExistence type="predicted"/>
<dbReference type="PANTHER" id="PTHR48207:SF4">
    <property type="entry name" value="BLL6097 PROTEIN"/>
    <property type="match status" value="1"/>
</dbReference>
<dbReference type="InterPro" id="IPR050483">
    <property type="entry name" value="CoA-transferase_III_domain"/>
</dbReference>
<reference evidence="3 4" key="1">
    <citation type="journal article" date="2018" name="J. Biol. Chem.">
        <title>Discovery of the actinoplanic acid pathway in Streptomyces rapamycinicus reveals a genetically conserved synergism with rapamycin.</title>
        <authorList>
            <person name="Mrak P."/>
            <person name="Krastel P."/>
            <person name="Pivk Lukancic P."/>
            <person name="Tao J."/>
            <person name="Pistorius D."/>
            <person name="Moore C.M."/>
        </authorList>
    </citation>
    <scope>NUCLEOTIDE SEQUENCE [LARGE SCALE GENOMIC DNA]</scope>
    <source>
        <strain evidence="3 4">NRRL 5491</strain>
    </source>
</reference>
<dbReference type="EMBL" id="QYCY01000002">
    <property type="protein sequence ID" value="RLV76191.1"/>
    <property type="molecule type" value="Genomic_DNA"/>
</dbReference>
<feature type="compositionally biased region" description="Low complexity" evidence="2">
    <location>
        <begin position="403"/>
        <end position="424"/>
    </location>
</feature>
<dbReference type="PANTHER" id="PTHR48207">
    <property type="entry name" value="SUCCINATE--HYDROXYMETHYLGLUTARATE COA-TRANSFERASE"/>
    <property type="match status" value="1"/>
</dbReference>
<gene>
    <name evidence="3" type="ORF">D3C57_143235</name>
</gene>
<dbReference type="InterPro" id="IPR023606">
    <property type="entry name" value="CoA-Trfase_III_dom_1_sf"/>
</dbReference>
<evidence type="ECO:0000256" key="2">
    <source>
        <dbReference type="SAM" id="MobiDB-lite"/>
    </source>
</evidence>
<evidence type="ECO:0000313" key="3">
    <source>
        <dbReference type="EMBL" id="RLV76191.1"/>
    </source>
</evidence>
<sequence>MGLPLEGVRVIDVSSTLMGPYSTMLLAQWGAEVVKVEPPGGDVVRKIGDVRGTSMGPAFLNVNRGKRSVLLDLKQDRGRDVLDRLVAGTDIVVHNLRPSAAERLNLSADAVLRTNPRAVYCAFRGFGAGGPYENRPAYDDVIQAASGMAAVQGGADGAAYVRTAAADKIVGLMGAAAVLAALRGRDATGEGQVVEVPMLETMTGFMLLEQQGGWVFDPPAGPGGYARTASPHRRPCRTKDGYLAVMIYTDNQWRAFFECIGRPELAEEPKYRTIRERTVHIDELYQLLNAEMTTRTTAEWQAELERRDIPAARVNSVTDLFADPHLRATDFFEHVDHPSEGPLRLPRQPVNFGPDPVRRTDGAKPLHAPRLGEHSLEVAREIGLGDAEIERLVASGTLGVPRAGGTTARSGSSTRTAATAAEQH</sequence>
<dbReference type="Proteomes" id="UP000281594">
    <property type="component" value="Unassembled WGS sequence"/>
</dbReference>
<dbReference type="Gene3D" id="3.30.1540.10">
    <property type="entry name" value="formyl-coa transferase, domain 3"/>
    <property type="match status" value="1"/>
</dbReference>
<feature type="region of interest" description="Disordered" evidence="2">
    <location>
        <begin position="398"/>
        <end position="424"/>
    </location>
</feature>
<dbReference type="InterPro" id="IPR003673">
    <property type="entry name" value="CoA-Trfase_fam_III"/>
</dbReference>
<dbReference type="RefSeq" id="WP_121825995.1">
    <property type="nucleotide sequence ID" value="NZ_CP085193.1"/>
</dbReference>
<protein>
    <submittedName>
        <fullName evidence="3">CoA transferase</fullName>
    </submittedName>
</protein>
<keyword evidence="1 3" id="KW-0808">Transferase</keyword>
<dbReference type="Pfam" id="PF02515">
    <property type="entry name" value="CoA_transf_3"/>
    <property type="match status" value="1"/>
</dbReference>
<organism evidence="3 4">
    <name type="scientific">Streptomyces rapamycinicus (strain ATCC 29253 / DSM 41530 / NRRL 5491 / AYB-994)</name>
    <name type="common">Streptomyces hygroscopicus (strain ATCC 29253)</name>
    <dbReference type="NCBI Taxonomy" id="1343740"/>
    <lineage>
        <taxon>Bacteria</taxon>
        <taxon>Bacillati</taxon>
        <taxon>Actinomycetota</taxon>
        <taxon>Actinomycetes</taxon>
        <taxon>Kitasatosporales</taxon>
        <taxon>Streptomycetaceae</taxon>
        <taxon>Streptomyces</taxon>
        <taxon>Streptomyces violaceusniger group</taxon>
    </lineage>
</organism>
<dbReference type="Gene3D" id="3.40.50.10540">
    <property type="entry name" value="Crotonobetainyl-coa:carnitine coa-transferase, domain 1"/>
    <property type="match status" value="1"/>
</dbReference>